<evidence type="ECO:0000313" key="4">
    <source>
        <dbReference type="Proteomes" id="UP000262583"/>
    </source>
</evidence>
<dbReference type="PANTHER" id="PTHR33777">
    <property type="entry name" value="UPF0045 PROTEIN ECM15"/>
    <property type="match status" value="1"/>
</dbReference>
<dbReference type="PANTHER" id="PTHR33777:SF1">
    <property type="entry name" value="UPF0045 PROTEIN ECM15"/>
    <property type="match status" value="1"/>
</dbReference>
<dbReference type="NCBIfam" id="TIGR00106">
    <property type="entry name" value="MTH1187 family thiamine-binding protein"/>
    <property type="match status" value="1"/>
</dbReference>
<accession>A0A2Z4Y1Y9</accession>
<dbReference type="KEGG" id="schv:BRCON_0202"/>
<reference evidence="3 4" key="1">
    <citation type="submission" date="2018-05" db="EMBL/GenBank/DDBJ databases">
        <title>A metagenomic window into the 2 km-deep terrestrial subsurface aquifer revealed taxonomically and functionally diverse microbial community comprising novel uncultured bacterial lineages.</title>
        <authorList>
            <person name="Kadnikov V.V."/>
            <person name="Mardanov A.V."/>
            <person name="Beletsky A.V."/>
            <person name="Banks D."/>
            <person name="Pimenov N.V."/>
            <person name="Frank Y.A."/>
            <person name="Karnachuk O.V."/>
            <person name="Ravin N.V."/>
        </authorList>
    </citation>
    <scope>NUCLEOTIDE SEQUENCE [LARGE SCALE GENOMIC DNA]</scope>
    <source>
        <strain evidence="3">BY</strain>
    </source>
</reference>
<dbReference type="Gene3D" id="3.30.70.930">
    <property type="match status" value="1"/>
</dbReference>
<dbReference type="InterPro" id="IPR029756">
    <property type="entry name" value="MTH1187/YkoF-like"/>
</dbReference>
<dbReference type="AlphaFoldDB" id="A0A2Z4Y1Y9"/>
<dbReference type="Pfam" id="PF01910">
    <property type="entry name" value="Thiamine_BP"/>
    <property type="match status" value="1"/>
</dbReference>
<dbReference type="EMBL" id="CP030759">
    <property type="protein sequence ID" value="AXA34979.1"/>
    <property type="molecule type" value="Genomic_DNA"/>
</dbReference>
<sequence length="102" mass="11400">MLAEFSIAPLRDAPEHLSEIVAEMIKIVEASGLPYELHAMGTIVEGEWDEVMGVIRQCHMLMRERFPRVSTTIKIDDAVGRTGRLRGKVESVQRILGKSPQA</sequence>
<dbReference type="InterPro" id="IPR051614">
    <property type="entry name" value="UPF0045_domain"/>
</dbReference>
<comment type="similarity">
    <text evidence="1">Belongs to the UPF0045 family.</text>
</comment>
<gene>
    <name evidence="3" type="ORF">BRCON_0202</name>
</gene>
<organism evidence="3 4">
    <name type="scientific">Sumerlaea chitinivorans</name>
    <dbReference type="NCBI Taxonomy" id="2250252"/>
    <lineage>
        <taxon>Bacteria</taxon>
        <taxon>Candidatus Sumerlaeota</taxon>
        <taxon>Candidatus Sumerlaeia</taxon>
        <taxon>Candidatus Sumerlaeales</taxon>
        <taxon>Candidatus Sumerlaeaceae</taxon>
        <taxon>Candidatus Sumerlaea</taxon>
    </lineage>
</organism>
<evidence type="ECO:0000256" key="1">
    <source>
        <dbReference type="ARBA" id="ARBA00010272"/>
    </source>
</evidence>
<evidence type="ECO:0000259" key="2">
    <source>
        <dbReference type="Pfam" id="PF01910"/>
    </source>
</evidence>
<proteinExistence type="inferred from homology"/>
<dbReference type="Proteomes" id="UP000262583">
    <property type="component" value="Chromosome"/>
</dbReference>
<evidence type="ECO:0000313" key="3">
    <source>
        <dbReference type="EMBL" id="AXA34979.1"/>
    </source>
</evidence>
<dbReference type="InterPro" id="IPR002767">
    <property type="entry name" value="Thiamine_BP"/>
</dbReference>
<dbReference type="SUPFAM" id="SSF89957">
    <property type="entry name" value="MTH1187/YkoF-like"/>
    <property type="match status" value="1"/>
</dbReference>
<dbReference type="GO" id="GO:0005829">
    <property type="term" value="C:cytosol"/>
    <property type="evidence" value="ECO:0007669"/>
    <property type="project" value="TreeGrafter"/>
</dbReference>
<protein>
    <recommendedName>
        <fullName evidence="2">Thiamine-binding protein domain-containing protein</fullName>
    </recommendedName>
</protein>
<feature type="domain" description="Thiamine-binding protein" evidence="2">
    <location>
        <begin position="3"/>
        <end position="93"/>
    </location>
</feature>
<name>A0A2Z4Y1Y9_SUMC1</name>